<gene>
    <name evidence="3" type="ORF">BJ508DRAFT_334732</name>
</gene>
<keyword evidence="2" id="KW-0812">Transmembrane</keyword>
<sequence length="233" mass="24346">MDSPECEYFLEDGTCIGPQEKKGSEPVTFVYTPKGASVAITEVHGGKSSASTTEEASNTTSSSLPSRTTSTTSTATNNPSDLPPSPTGRLVNNSASSGVSRSVVIGASVGSAVGALLLFFLAVLLYTRRKHNKRKQIQPSESATRPALLVQRTPSRGLYSTLEYFGGSRRRKETAELEATGRQELEDTGKPAELEAEKGLDGSTVDGSTVVGSSPQTSRASEESSGGGKAKIP</sequence>
<feature type="compositionally biased region" description="Low complexity" evidence="1">
    <location>
        <begin position="48"/>
        <end position="80"/>
    </location>
</feature>
<evidence type="ECO:0000313" key="3">
    <source>
        <dbReference type="EMBL" id="RPA72738.1"/>
    </source>
</evidence>
<dbReference type="EMBL" id="ML119848">
    <property type="protein sequence ID" value="RPA72738.1"/>
    <property type="molecule type" value="Genomic_DNA"/>
</dbReference>
<dbReference type="Proteomes" id="UP000275078">
    <property type="component" value="Unassembled WGS sequence"/>
</dbReference>
<accession>A0A3N4HJH2</accession>
<evidence type="ECO:0000313" key="4">
    <source>
        <dbReference type="Proteomes" id="UP000275078"/>
    </source>
</evidence>
<keyword evidence="2" id="KW-1133">Transmembrane helix</keyword>
<proteinExistence type="predicted"/>
<keyword evidence="2" id="KW-0472">Membrane</keyword>
<reference evidence="3 4" key="1">
    <citation type="journal article" date="2018" name="Nat. Ecol. Evol.">
        <title>Pezizomycetes genomes reveal the molecular basis of ectomycorrhizal truffle lifestyle.</title>
        <authorList>
            <person name="Murat C."/>
            <person name="Payen T."/>
            <person name="Noel B."/>
            <person name="Kuo A."/>
            <person name="Morin E."/>
            <person name="Chen J."/>
            <person name="Kohler A."/>
            <person name="Krizsan K."/>
            <person name="Balestrini R."/>
            <person name="Da Silva C."/>
            <person name="Montanini B."/>
            <person name="Hainaut M."/>
            <person name="Levati E."/>
            <person name="Barry K.W."/>
            <person name="Belfiori B."/>
            <person name="Cichocki N."/>
            <person name="Clum A."/>
            <person name="Dockter R.B."/>
            <person name="Fauchery L."/>
            <person name="Guy J."/>
            <person name="Iotti M."/>
            <person name="Le Tacon F."/>
            <person name="Lindquist E.A."/>
            <person name="Lipzen A."/>
            <person name="Malagnac F."/>
            <person name="Mello A."/>
            <person name="Molinier V."/>
            <person name="Miyauchi S."/>
            <person name="Poulain J."/>
            <person name="Riccioni C."/>
            <person name="Rubini A."/>
            <person name="Sitrit Y."/>
            <person name="Splivallo R."/>
            <person name="Traeger S."/>
            <person name="Wang M."/>
            <person name="Zifcakova L."/>
            <person name="Wipf D."/>
            <person name="Zambonelli A."/>
            <person name="Paolocci F."/>
            <person name="Nowrousian M."/>
            <person name="Ottonello S."/>
            <person name="Baldrian P."/>
            <person name="Spatafora J.W."/>
            <person name="Henrissat B."/>
            <person name="Nagy L.G."/>
            <person name="Aury J.M."/>
            <person name="Wincker P."/>
            <person name="Grigoriev I.V."/>
            <person name="Bonfante P."/>
            <person name="Martin F.M."/>
        </authorList>
    </citation>
    <scope>NUCLEOTIDE SEQUENCE [LARGE SCALE GENOMIC DNA]</scope>
    <source>
        <strain evidence="3 4">RN42</strain>
    </source>
</reference>
<organism evidence="3 4">
    <name type="scientific">Ascobolus immersus RN42</name>
    <dbReference type="NCBI Taxonomy" id="1160509"/>
    <lineage>
        <taxon>Eukaryota</taxon>
        <taxon>Fungi</taxon>
        <taxon>Dikarya</taxon>
        <taxon>Ascomycota</taxon>
        <taxon>Pezizomycotina</taxon>
        <taxon>Pezizomycetes</taxon>
        <taxon>Pezizales</taxon>
        <taxon>Ascobolaceae</taxon>
        <taxon>Ascobolus</taxon>
    </lineage>
</organism>
<keyword evidence="4" id="KW-1185">Reference proteome</keyword>
<protein>
    <recommendedName>
        <fullName evidence="5">Mid2 domain-containing protein</fullName>
    </recommendedName>
</protein>
<name>A0A3N4HJH2_ASCIM</name>
<feature type="compositionally biased region" description="Low complexity" evidence="1">
    <location>
        <begin position="201"/>
        <end position="214"/>
    </location>
</feature>
<feature type="region of interest" description="Disordered" evidence="1">
    <location>
        <begin position="178"/>
        <end position="233"/>
    </location>
</feature>
<feature type="compositionally biased region" description="Basic and acidic residues" evidence="1">
    <location>
        <begin position="178"/>
        <end position="200"/>
    </location>
</feature>
<dbReference type="AlphaFoldDB" id="A0A3N4HJH2"/>
<evidence type="ECO:0000256" key="2">
    <source>
        <dbReference type="SAM" id="Phobius"/>
    </source>
</evidence>
<evidence type="ECO:0008006" key="5">
    <source>
        <dbReference type="Google" id="ProtNLM"/>
    </source>
</evidence>
<feature type="transmembrane region" description="Helical" evidence="2">
    <location>
        <begin position="103"/>
        <end position="126"/>
    </location>
</feature>
<feature type="region of interest" description="Disordered" evidence="1">
    <location>
        <begin position="42"/>
        <end position="94"/>
    </location>
</feature>
<evidence type="ECO:0000256" key="1">
    <source>
        <dbReference type="SAM" id="MobiDB-lite"/>
    </source>
</evidence>